<dbReference type="SUPFAM" id="SSF49354">
    <property type="entry name" value="PapD-like"/>
    <property type="match status" value="1"/>
</dbReference>
<dbReference type="OrthoDB" id="511700at2"/>
<sequence length="262" mass="28513">MPIALSSFVRSLAAALLTAALWLPGAALAASSILIWPIDPVLESDQRASALWLENRGDSQVLLQLRIFAWSQDGKEEHYTEQRDVIGSPPMIRIEPGAKQLLRLTRLADVPPGTEQAYRIVVDEIPTAESQADSGDGLSQAIRFQMRYSVPLFLYGENLWLKPDPTKKRKTAAGEPRLSWNIERDGGEAYLVIRNDGPVRARLTQVAFDQGGQALSVSDGLLGYVLAHSSYRWPLPGRVAAGASLHATVNGAGSPQAIQQLP</sequence>
<evidence type="ECO:0000259" key="1">
    <source>
        <dbReference type="Pfam" id="PF00345"/>
    </source>
</evidence>
<dbReference type="PANTHER" id="PTHR30251">
    <property type="entry name" value="PILUS ASSEMBLY CHAPERONE"/>
    <property type="match status" value="1"/>
</dbReference>
<dbReference type="Proteomes" id="UP000235803">
    <property type="component" value="Unassembled WGS sequence"/>
</dbReference>
<organism evidence="2 3">
    <name type="scientific">Billgrantia endophytica</name>
    <dbReference type="NCBI Taxonomy" id="2033802"/>
    <lineage>
        <taxon>Bacteria</taxon>
        <taxon>Pseudomonadati</taxon>
        <taxon>Pseudomonadota</taxon>
        <taxon>Gammaproteobacteria</taxon>
        <taxon>Oceanospirillales</taxon>
        <taxon>Halomonadaceae</taxon>
        <taxon>Billgrantia</taxon>
    </lineage>
</organism>
<dbReference type="PANTHER" id="PTHR30251:SF4">
    <property type="entry name" value="SLR1668 PROTEIN"/>
    <property type="match status" value="1"/>
</dbReference>
<proteinExistence type="predicted"/>
<keyword evidence="3" id="KW-1185">Reference proteome</keyword>
<dbReference type="EMBL" id="PNRF01000031">
    <property type="protein sequence ID" value="PMR73992.1"/>
    <property type="molecule type" value="Genomic_DNA"/>
</dbReference>
<name>A0A2N7U0Q2_9GAMM</name>
<dbReference type="GO" id="GO:0071555">
    <property type="term" value="P:cell wall organization"/>
    <property type="evidence" value="ECO:0007669"/>
    <property type="project" value="InterPro"/>
</dbReference>
<dbReference type="Pfam" id="PF00345">
    <property type="entry name" value="PapD_N"/>
    <property type="match status" value="1"/>
</dbReference>
<accession>A0A2N7U0Q2</accession>
<comment type="caution">
    <text evidence="2">The sequence shown here is derived from an EMBL/GenBank/DDBJ whole genome shotgun (WGS) entry which is preliminary data.</text>
</comment>
<dbReference type="RefSeq" id="WP_102654210.1">
    <property type="nucleotide sequence ID" value="NZ_PNRF01000031.1"/>
</dbReference>
<evidence type="ECO:0000313" key="3">
    <source>
        <dbReference type="Proteomes" id="UP000235803"/>
    </source>
</evidence>
<evidence type="ECO:0000313" key="2">
    <source>
        <dbReference type="EMBL" id="PMR73992.1"/>
    </source>
</evidence>
<feature type="domain" description="Pili assembly chaperone N-terminal" evidence="1">
    <location>
        <begin position="42"/>
        <end position="154"/>
    </location>
</feature>
<dbReference type="GO" id="GO:0030288">
    <property type="term" value="C:outer membrane-bounded periplasmic space"/>
    <property type="evidence" value="ECO:0007669"/>
    <property type="project" value="InterPro"/>
</dbReference>
<dbReference type="InterPro" id="IPR008962">
    <property type="entry name" value="PapD-like_sf"/>
</dbReference>
<dbReference type="Gene3D" id="2.60.40.10">
    <property type="entry name" value="Immunoglobulins"/>
    <property type="match status" value="1"/>
</dbReference>
<reference evidence="2 3" key="1">
    <citation type="submission" date="2018-01" db="EMBL/GenBank/DDBJ databases">
        <title>Halomonas endophytica sp. nov., isolated from storage liquid in the stems of Populus euphratica.</title>
        <authorList>
            <person name="Chen C."/>
        </authorList>
    </citation>
    <scope>NUCLEOTIDE SEQUENCE [LARGE SCALE GENOMIC DNA]</scope>
    <source>
        <strain evidence="2 3">MC28</strain>
    </source>
</reference>
<dbReference type="AlphaFoldDB" id="A0A2N7U0Q2"/>
<dbReference type="InterPro" id="IPR016147">
    <property type="entry name" value="Pili_assmbl_chaperone_N"/>
</dbReference>
<protein>
    <submittedName>
        <fullName evidence="2">Molecular chaperone</fullName>
    </submittedName>
</protein>
<dbReference type="InterPro" id="IPR050643">
    <property type="entry name" value="Periplasmic_pilus_chap"/>
</dbReference>
<gene>
    <name evidence="2" type="ORF">C1H69_15070</name>
</gene>
<dbReference type="InterPro" id="IPR013783">
    <property type="entry name" value="Ig-like_fold"/>
</dbReference>